<dbReference type="RefSeq" id="WP_192039448.1">
    <property type="nucleotide sequence ID" value="NZ_JACYWE010000006.1"/>
</dbReference>
<feature type="transmembrane region" description="Helical" evidence="6">
    <location>
        <begin position="162"/>
        <end position="185"/>
    </location>
</feature>
<keyword evidence="9" id="KW-1185">Reference proteome</keyword>
<keyword evidence="6" id="KW-1133">Transmembrane helix</keyword>
<dbReference type="EMBL" id="JACYWE010000006">
    <property type="protein sequence ID" value="MBD8506980.1"/>
    <property type="molecule type" value="Genomic_DNA"/>
</dbReference>
<protein>
    <submittedName>
        <fullName evidence="8">Copper resistance protein CopC</fullName>
    </submittedName>
</protein>
<dbReference type="InterPro" id="IPR007348">
    <property type="entry name" value="CopC_dom"/>
</dbReference>
<keyword evidence="3" id="KW-0732">Signal</keyword>
<dbReference type="PANTHER" id="PTHR34820">
    <property type="entry name" value="INNER MEMBRANE PROTEIN YEBZ"/>
    <property type="match status" value="1"/>
</dbReference>
<feature type="compositionally biased region" description="Polar residues" evidence="5">
    <location>
        <begin position="129"/>
        <end position="147"/>
    </location>
</feature>
<dbReference type="InterPro" id="IPR032694">
    <property type="entry name" value="CopC/D"/>
</dbReference>
<keyword evidence="6" id="KW-0812">Transmembrane</keyword>
<keyword evidence="2" id="KW-0479">Metal-binding</keyword>
<evidence type="ECO:0000259" key="7">
    <source>
        <dbReference type="Pfam" id="PF04234"/>
    </source>
</evidence>
<feature type="region of interest" description="Disordered" evidence="5">
    <location>
        <begin position="128"/>
        <end position="154"/>
    </location>
</feature>
<comment type="subcellular location">
    <subcellularLocation>
        <location evidence="1">Cell envelope</location>
    </subcellularLocation>
</comment>
<dbReference type="InterPro" id="IPR014756">
    <property type="entry name" value="Ig_E-set"/>
</dbReference>
<name>A0A927JD55_9ACTN</name>
<dbReference type="InterPro" id="IPR014755">
    <property type="entry name" value="Cu-Rt/internalin_Ig-like"/>
</dbReference>
<dbReference type="GO" id="GO:0030313">
    <property type="term" value="C:cell envelope"/>
    <property type="evidence" value="ECO:0007669"/>
    <property type="project" value="UniProtKB-SubCell"/>
</dbReference>
<dbReference type="GO" id="GO:0006825">
    <property type="term" value="P:copper ion transport"/>
    <property type="evidence" value="ECO:0007669"/>
    <property type="project" value="InterPro"/>
</dbReference>
<evidence type="ECO:0000256" key="3">
    <source>
        <dbReference type="ARBA" id="ARBA00022729"/>
    </source>
</evidence>
<dbReference type="GO" id="GO:0005886">
    <property type="term" value="C:plasma membrane"/>
    <property type="evidence" value="ECO:0007669"/>
    <property type="project" value="TreeGrafter"/>
</dbReference>
<keyword evidence="6" id="KW-0472">Membrane</keyword>
<dbReference type="GO" id="GO:0042597">
    <property type="term" value="C:periplasmic space"/>
    <property type="evidence" value="ECO:0007669"/>
    <property type="project" value="InterPro"/>
</dbReference>
<dbReference type="GO" id="GO:0005507">
    <property type="term" value="F:copper ion binding"/>
    <property type="evidence" value="ECO:0007669"/>
    <property type="project" value="InterPro"/>
</dbReference>
<reference evidence="8" key="1">
    <citation type="submission" date="2020-09" db="EMBL/GenBank/DDBJ databases">
        <title>Hoyosella lacisalsi sp. nov., a halotolerant actinobacterium isolated from soil of Lake Gudzhirganskoe.</title>
        <authorList>
            <person name="Yang Q."/>
            <person name="Guo P.Y."/>
            <person name="Liu S.W."/>
            <person name="Li F.N."/>
            <person name="Sun C.H."/>
        </authorList>
    </citation>
    <scope>NUCLEOTIDE SEQUENCE</scope>
    <source>
        <strain evidence="8">G463</strain>
    </source>
</reference>
<evidence type="ECO:0000256" key="2">
    <source>
        <dbReference type="ARBA" id="ARBA00022723"/>
    </source>
</evidence>
<sequence length="188" mass="19295">MHSTRSAFSLRAIVAILAAVLSLGVILPAVASAHAALVESEPAAGASLDASPGQVRVTFNERLQEAFAALTVTGPEGSRWSLDDVRVEDSSAFVSVRDLGPSGTYTIAYRVISADSHPVSGTVEFTFAGNGTESTPSPEGGDTTSGLPASGDPDADDSAMPVWPFLIGAVLVLLIGVAVTVISMARRR</sequence>
<comment type="caution">
    <text evidence="8">The sequence shown here is derived from an EMBL/GenBank/DDBJ whole genome shotgun (WGS) entry which is preliminary data.</text>
</comment>
<evidence type="ECO:0000256" key="5">
    <source>
        <dbReference type="SAM" id="MobiDB-lite"/>
    </source>
</evidence>
<dbReference type="GO" id="GO:0046688">
    <property type="term" value="P:response to copper ion"/>
    <property type="evidence" value="ECO:0007669"/>
    <property type="project" value="InterPro"/>
</dbReference>
<dbReference type="PANTHER" id="PTHR34820:SF4">
    <property type="entry name" value="INNER MEMBRANE PROTEIN YEBZ"/>
    <property type="match status" value="1"/>
</dbReference>
<evidence type="ECO:0000313" key="8">
    <source>
        <dbReference type="EMBL" id="MBD8506980.1"/>
    </source>
</evidence>
<gene>
    <name evidence="8" type="ORF">HT102_10810</name>
</gene>
<evidence type="ECO:0000256" key="1">
    <source>
        <dbReference type="ARBA" id="ARBA00004196"/>
    </source>
</evidence>
<evidence type="ECO:0000313" key="9">
    <source>
        <dbReference type="Proteomes" id="UP000642993"/>
    </source>
</evidence>
<dbReference type="Gene3D" id="2.60.40.1220">
    <property type="match status" value="1"/>
</dbReference>
<dbReference type="Pfam" id="PF04234">
    <property type="entry name" value="CopC"/>
    <property type="match status" value="1"/>
</dbReference>
<dbReference type="Proteomes" id="UP000642993">
    <property type="component" value="Unassembled WGS sequence"/>
</dbReference>
<accession>A0A927JD55</accession>
<evidence type="ECO:0000256" key="4">
    <source>
        <dbReference type="ARBA" id="ARBA00023008"/>
    </source>
</evidence>
<proteinExistence type="predicted"/>
<dbReference type="SUPFAM" id="SSF81296">
    <property type="entry name" value="E set domains"/>
    <property type="match status" value="1"/>
</dbReference>
<dbReference type="AlphaFoldDB" id="A0A927JD55"/>
<feature type="domain" description="CopC" evidence="7">
    <location>
        <begin position="34"/>
        <end position="126"/>
    </location>
</feature>
<keyword evidence="4" id="KW-0186">Copper</keyword>
<organism evidence="8 9">
    <name type="scientific">Lolliginicoccus lacisalsi</name>
    <dbReference type="NCBI Taxonomy" id="2742202"/>
    <lineage>
        <taxon>Bacteria</taxon>
        <taxon>Bacillati</taxon>
        <taxon>Actinomycetota</taxon>
        <taxon>Actinomycetes</taxon>
        <taxon>Mycobacteriales</taxon>
        <taxon>Hoyosellaceae</taxon>
        <taxon>Lolliginicoccus</taxon>
    </lineage>
</organism>
<evidence type="ECO:0000256" key="6">
    <source>
        <dbReference type="SAM" id="Phobius"/>
    </source>
</evidence>